<organism evidence="2 3">
    <name type="scientific">Amanita muscaria (strain Koide BX008)</name>
    <dbReference type="NCBI Taxonomy" id="946122"/>
    <lineage>
        <taxon>Eukaryota</taxon>
        <taxon>Fungi</taxon>
        <taxon>Dikarya</taxon>
        <taxon>Basidiomycota</taxon>
        <taxon>Agaricomycotina</taxon>
        <taxon>Agaricomycetes</taxon>
        <taxon>Agaricomycetidae</taxon>
        <taxon>Agaricales</taxon>
        <taxon>Pluteineae</taxon>
        <taxon>Amanitaceae</taxon>
        <taxon>Amanita</taxon>
    </lineage>
</organism>
<dbReference type="HOGENOM" id="CLU_2849205_0_0_1"/>
<reference evidence="2 3" key="1">
    <citation type="submission" date="2014-04" db="EMBL/GenBank/DDBJ databases">
        <title>Evolutionary Origins and Diversification of the Mycorrhizal Mutualists.</title>
        <authorList>
            <consortium name="DOE Joint Genome Institute"/>
            <consortium name="Mycorrhizal Genomics Consortium"/>
            <person name="Kohler A."/>
            <person name="Kuo A."/>
            <person name="Nagy L.G."/>
            <person name="Floudas D."/>
            <person name="Copeland A."/>
            <person name="Barry K.W."/>
            <person name="Cichocki N."/>
            <person name="Veneault-Fourrey C."/>
            <person name="LaButti K."/>
            <person name="Lindquist E.A."/>
            <person name="Lipzen A."/>
            <person name="Lundell T."/>
            <person name="Morin E."/>
            <person name="Murat C."/>
            <person name="Riley R."/>
            <person name="Ohm R."/>
            <person name="Sun H."/>
            <person name="Tunlid A."/>
            <person name="Henrissat B."/>
            <person name="Grigoriev I.V."/>
            <person name="Hibbett D.S."/>
            <person name="Martin F."/>
        </authorList>
    </citation>
    <scope>NUCLEOTIDE SEQUENCE [LARGE SCALE GENOMIC DNA]</scope>
    <source>
        <strain evidence="2 3">Koide BX008</strain>
    </source>
</reference>
<dbReference type="EMBL" id="KN818533">
    <property type="protein sequence ID" value="KIL55315.1"/>
    <property type="molecule type" value="Genomic_DNA"/>
</dbReference>
<keyword evidence="1" id="KW-1133">Transmembrane helix</keyword>
<sequence length="69" mass="8016">MKNLFAFVTERFPQPDYLRSFLWVLEFTISCPFLGIPYFFIGRSRGQIVDEEDGSRSVAPCLRHAGISW</sequence>
<evidence type="ECO:0000313" key="3">
    <source>
        <dbReference type="Proteomes" id="UP000054549"/>
    </source>
</evidence>
<proteinExistence type="predicted"/>
<dbReference type="InParanoid" id="A0A0C2RYA2"/>
<keyword evidence="1" id="KW-0472">Membrane</keyword>
<protein>
    <submittedName>
        <fullName evidence="2">Uncharacterized protein</fullName>
    </submittedName>
</protein>
<evidence type="ECO:0000256" key="1">
    <source>
        <dbReference type="SAM" id="Phobius"/>
    </source>
</evidence>
<keyword evidence="3" id="KW-1185">Reference proteome</keyword>
<accession>A0A0C2RYA2</accession>
<dbReference type="Proteomes" id="UP000054549">
    <property type="component" value="Unassembled WGS sequence"/>
</dbReference>
<feature type="transmembrane region" description="Helical" evidence="1">
    <location>
        <begin position="20"/>
        <end position="41"/>
    </location>
</feature>
<gene>
    <name evidence="2" type="ORF">M378DRAFT_639707</name>
</gene>
<evidence type="ECO:0000313" key="2">
    <source>
        <dbReference type="EMBL" id="KIL55315.1"/>
    </source>
</evidence>
<name>A0A0C2RYA2_AMAMK</name>
<dbReference type="AlphaFoldDB" id="A0A0C2RYA2"/>
<keyword evidence="1" id="KW-0812">Transmembrane</keyword>
<dbReference type="OrthoDB" id="3245306at2759"/>